<evidence type="ECO:0000259" key="1">
    <source>
        <dbReference type="Pfam" id="PF07171"/>
    </source>
</evidence>
<protein>
    <submittedName>
        <fullName evidence="3">Microcystin degradation protein MlrC</fullName>
    </submittedName>
</protein>
<evidence type="ECO:0000259" key="2">
    <source>
        <dbReference type="Pfam" id="PF07364"/>
    </source>
</evidence>
<dbReference type="Proteomes" id="UP000569914">
    <property type="component" value="Unassembled WGS sequence"/>
</dbReference>
<organism evidence="3 4">
    <name type="scientific">Microlunatus parietis</name>
    <dbReference type="NCBI Taxonomy" id="682979"/>
    <lineage>
        <taxon>Bacteria</taxon>
        <taxon>Bacillati</taxon>
        <taxon>Actinomycetota</taxon>
        <taxon>Actinomycetes</taxon>
        <taxon>Propionibacteriales</taxon>
        <taxon>Propionibacteriaceae</taxon>
        <taxon>Microlunatus</taxon>
    </lineage>
</organism>
<proteinExistence type="predicted"/>
<evidence type="ECO:0000313" key="3">
    <source>
        <dbReference type="EMBL" id="NYE74508.1"/>
    </source>
</evidence>
<dbReference type="AlphaFoldDB" id="A0A7Y9ICQ4"/>
<evidence type="ECO:0000313" key="4">
    <source>
        <dbReference type="Proteomes" id="UP000569914"/>
    </source>
</evidence>
<dbReference type="Pfam" id="PF07364">
    <property type="entry name" value="DUF1485"/>
    <property type="match status" value="1"/>
</dbReference>
<comment type="caution">
    <text evidence="3">The sequence shown here is derived from an EMBL/GenBank/DDBJ whole genome shotgun (WGS) entry which is preliminary data.</text>
</comment>
<gene>
    <name evidence="3" type="ORF">BKA15_005837</name>
</gene>
<accession>A0A7Y9ICQ4</accession>
<dbReference type="InterPro" id="IPR010799">
    <property type="entry name" value="MlrC_C"/>
</dbReference>
<dbReference type="Pfam" id="PF07171">
    <property type="entry name" value="MlrC_C"/>
    <property type="match status" value="1"/>
</dbReference>
<feature type="domain" description="Microcystin LR degradation protein MlrC N-terminal" evidence="2">
    <location>
        <begin position="1"/>
        <end position="78"/>
    </location>
</feature>
<reference evidence="3 4" key="1">
    <citation type="submission" date="2020-07" db="EMBL/GenBank/DDBJ databases">
        <title>Sequencing the genomes of 1000 actinobacteria strains.</title>
        <authorList>
            <person name="Klenk H.-P."/>
        </authorList>
    </citation>
    <scope>NUCLEOTIDE SEQUENCE [LARGE SCALE GENOMIC DNA]</scope>
    <source>
        <strain evidence="3 4">DSM 22083</strain>
    </source>
</reference>
<feature type="domain" description="Microcystin LR degradation protein MlrC C-terminal" evidence="1">
    <location>
        <begin position="87"/>
        <end position="262"/>
    </location>
</feature>
<dbReference type="EMBL" id="JACCBU010000001">
    <property type="protein sequence ID" value="NYE74508.1"/>
    <property type="molecule type" value="Genomic_DNA"/>
</dbReference>
<name>A0A7Y9ICQ4_9ACTN</name>
<dbReference type="InterPro" id="IPR015995">
    <property type="entry name" value="MlrC_N"/>
</dbReference>
<sequence length="263" mass="27040">MDRARALESEYGLLDVTVHAGYAYADVPWLGLGFSAAADVRYRDSADAAVADLAAYAEPLIGEFARELPPPAEAFADALSDPGLVAIADTGDNINGGSPGDGTWLLRLALDHPEVPILGTLWDPEAAAAAHRAGVGATVALELGGHSGPSSGTPVRVEATVRALTDGTFVNTGPMATGARVDMGDAAVIRIGAIDLVLQSTPVQPNDPDLFRSLGLDPSAYRIAMLKGAAAIRAGWSPVADRFVDAATPGPCDADLARLPLTH</sequence>
<keyword evidence="4" id="KW-1185">Reference proteome</keyword>